<keyword evidence="3" id="KW-0132">Cell division</keyword>
<proteinExistence type="inferred from homology"/>
<dbReference type="GO" id="GO:0005737">
    <property type="term" value="C:cytoplasm"/>
    <property type="evidence" value="ECO:0007669"/>
    <property type="project" value="TreeGrafter"/>
</dbReference>
<dbReference type="Gene3D" id="3.40.250.10">
    <property type="entry name" value="Rhodanese-like domain"/>
    <property type="match status" value="1"/>
</dbReference>
<dbReference type="Pfam" id="PF00581">
    <property type="entry name" value="Rhodanese"/>
    <property type="match status" value="1"/>
</dbReference>
<dbReference type="Proteomes" id="UP000625711">
    <property type="component" value="Unassembled WGS sequence"/>
</dbReference>
<dbReference type="GO" id="GO:0010971">
    <property type="term" value="P:positive regulation of G2/M transition of mitotic cell cycle"/>
    <property type="evidence" value="ECO:0007669"/>
    <property type="project" value="TreeGrafter"/>
</dbReference>
<reference evidence="10" key="1">
    <citation type="submission" date="2020-08" db="EMBL/GenBank/DDBJ databases">
        <title>Genome sequencing and assembly of the red palm weevil Rhynchophorus ferrugineus.</title>
        <authorList>
            <person name="Dias G.B."/>
            <person name="Bergman C.M."/>
            <person name="Manee M."/>
        </authorList>
    </citation>
    <scope>NUCLEOTIDE SEQUENCE</scope>
    <source>
        <strain evidence="10">AA-2017</strain>
        <tissue evidence="10">Whole larva</tissue>
    </source>
</reference>
<evidence type="ECO:0000256" key="1">
    <source>
        <dbReference type="ARBA" id="ARBA00011065"/>
    </source>
</evidence>
<keyword evidence="7" id="KW-0131">Cell cycle</keyword>
<evidence type="ECO:0000256" key="3">
    <source>
        <dbReference type="ARBA" id="ARBA00022618"/>
    </source>
</evidence>
<dbReference type="GO" id="GO:0110032">
    <property type="term" value="P:positive regulation of G2/MI transition of meiotic cell cycle"/>
    <property type="evidence" value="ECO:0007669"/>
    <property type="project" value="TreeGrafter"/>
</dbReference>
<protein>
    <recommendedName>
        <fullName evidence="2">protein-tyrosine-phosphatase</fullName>
        <ecNumber evidence="2">3.1.3.48</ecNumber>
    </recommendedName>
</protein>
<dbReference type="OrthoDB" id="26523at2759"/>
<dbReference type="AlphaFoldDB" id="A0A834MHE0"/>
<evidence type="ECO:0000313" key="11">
    <source>
        <dbReference type="Proteomes" id="UP000625711"/>
    </source>
</evidence>
<feature type="domain" description="Rhodanese" evidence="9">
    <location>
        <begin position="196"/>
        <end position="302"/>
    </location>
</feature>
<dbReference type="PRINTS" id="PR00716">
    <property type="entry name" value="MPIPHPHTASE"/>
</dbReference>
<evidence type="ECO:0000256" key="8">
    <source>
        <dbReference type="ARBA" id="ARBA00051722"/>
    </source>
</evidence>
<dbReference type="SMART" id="SM00450">
    <property type="entry name" value="RHOD"/>
    <property type="match status" value="1"/>
</dbReference>
<dbReference type="GO" id="GO:0004725">
    <property type="term" value="F:protein tyrosine phosphatase activity"/>
    <property type="evidence" value="ECO:0007669"/>
    <property type="project" value="UniProtKB-EC"/>
</dbReference>
<evidence type="ECO:0000256" key="7">
    <source>
        <dbReference type="ARBA" id="ARBA00023306"/>
    </source>
</evidence>
<gene>
    <name evidence="10" type="ORF">GWI33_023271</name>
</gene>
<dbReference type="InterPro" id="IPR001763">
    <property type="entry name" value="Rhodanese-like_dom"/>
</dbReference>
<evidence type="ECO:0000313" key="10">
    <source>
        <dbReference type="EMBL" id="KAF7283633.1"/>
    </source>
</evidence>
<sequence length="353" mass="40676">MCDAGLGFSLGKEMKEVSLFDGDTKDSGYCEDQHSDLENLVDDSPLRDDNVEDSIVWFSQCDIAENVTPNKTNSCGKKKRLFGTPDALKSPTQDAAFNLKRLKLFDGSSVETEIDYFSFLTPTKKIKVCEEKVSVNVYYQEEKVKEAVEKSEADSDLIGDFSKTYILPLVLGVHPDLKSISPLTMHDVLQGKYSSTLDSFLIIDCRYPYEYNSGHIERAVNIYTKEDCLKLLEVPSRSTNKRHILIFHCEFSMERGPSMSRLLRKQDRFINSSNYPNLIYPEIYILEGGYKKFFESFPELCVPREYKQMLHPDHTDDFRYFRKKSKSADCIKNSKKNPSCRKIRKFLSDNSFE</sequence>
<keyword evidence="6" id="KW-0904">Protein phosphatase</keyword>
<dbReference type="EMBL" id="JAACXV010000094">
    <property type="protein sequence ID" value="KAF7283633.1"/>
    <property type="molecule type" value="Genomic_DNA"/>
</dbReference>
<dbReference type="PANTHER" id="PTHR10828:SF76">
    <property type="entry name" value="M-PHASE INDUCER PHOSPHATASE"/>
    <property type="match status" value="1"/>
</dbReference>
<evidence type="ECO:0000259" key="9">
    <source>
        <dbReference type="PROSITE" id="PS50206"/>
    </source>
</evidence>
<keyword evidence="5" id="KW-0378">Hydrolase</keyword>
<dbReference type="PROSITE" id="PS50206">
    <property type="entry name" value="RHODANESE_3"/>
    <property type="match status" value="1"/>
</dbReference>
<dbReference type="FunFam" id="3.40.250.10:FF:000021">
    <property type="entry name" value="M-phase inducer phosphatase cdc-25.2"/>
    <property type="match status" value="1"/>
</dbReference>
<dbReference type="PANTHER" id="PTHR10828">
    <property type="entry name" value="M-PHASE INDUCER PHOSPHATASE DUAL SPECIFICITY PHOSPHATASE CDC25"/>
    <property type="match status" value="1"/>
</dbReference>
<keyword evidence="11" id="KW-1185">Reference proteome</keyword>
<keyword evidence="4" id="KW-0498">Mitosis</keyword>
<dbReference type="CDD" id="cd01530">
    <property type="entry name" value="Cdc25"/>
    <property type="match status" value="1"/>
</dbReference>
<evidence type="ECO:0000256" key="4">
    <source>
        <dbReference type="ARBA" id="ARBA00022776"/>
    </source>
</evidence>
<name>A0A834MHE0_RHYFE</name>
<dbReference type="GO" id="GO:0005634">
    <property type="term" value="C:nucleus"/>
    <property type="evidence" value="ECO:0007669"/>
    <property type="project" value="TreeGrafter"/>
</dbReference>
<comment type="caution">
    <text evidence="10">The sequence shown here is derived from an EMBL/GenBank/DDBJ whole genome shotgun (WGS) entry which is preliminary data.</text>
</comment>
<comment type="similarity">
    <text evidence="1">Belongs to the MPI phosphatase family.</text>
</comment>
<evidence type="ECO:0000256" key="5">
    <source>
        <dbReference type="ARBA" id="ARBA00022801"/>
    </source>
</evidence>
<dbReference type="GO" id="GO:0051301">
    <property type="term" value="P:cell division"/>
    <property type="evidence" value="ECO:0007669"/>
    <property type="project" value="UniProtKB-KW"/>
</dbReference>
<dbReference type="InterPro" id="IPR000751">
    <property type="entry name" value="MPI_Phosphatase"/>
</dbReference>
<evidence type="ECO:0000256" key="6">
    <source>
        <dbReference type="ARBA" id="ARBA00022912"/>
    </source>
</evidence>
<accession>A0A834MHE0</accession>
<evidence type="ECO:0000256" key="2">
    <source>
        <dbReference type="ARBA" id="ARBA00013064"/>
    </source>
</evidence>
<dbReference type="SUPFAM" id="SSF52821">
    <property type="entry name" value="Rhodanese/Cell cycle control phosphatase"/>
    <property type="match status" value="1"/>
</dbReference>
<comment type="catalytic activity">
    <reaction evidence="8">
        <text>O-phospho-L-tyrosyl-[protein] + H2O = L-tyrosyl-[protein] + phosphate</text>
        <dbReference type="Rhea" id="RHEA:10684"/>
        <dbReference type="Rhea" id="RHEA-COMP:10136"/>
        <dbReference type="Rhea" id="RHEA-COMP:20101"/>
        <dbReference type="ChEBI" id="CHEBI:15377"/>
        <dbReference type="ChEBI" id="CHEBI:43474"/>
        <dbReference type="ChEBI" id="CHEBI:46858"/>
        <dbReference type="ChEBI" id="CHEBI:61978"/>
        <dbReference type="EC" id="3.1.3.48"/>
    </reaction>
</comment>
<dbReference type="EC" id="3.1.3.48" evidence="2"/>
<organism evidence="10 11">
    <name type="scientific">Rhynchophorus ferrugineus</name>
    <name type="common">Red palm weevil</name>
    <name type="synonym">Curculio ferrugineus</name>
    <dbReference type="NCBI Taxonomy" id="354439"/>
    <lineage>
        <taxon>Eukaryota</taxon>
        <taxon>Metazoa</taxon>
        <taxon>Ecdysozoa</taxon>
        <taxon>Arthropoda</taxon>
        <taxon>Hexapoda</taxon>
        <taxon>Insecta</taxon>
        <taxon>Pterygota</taxon>
        <taxon>Neoptera</taxon>
        <taxon>Endopterygota</taxon>
        <taxon>Coleoptera</taxon>
        <taxon>Polyphaga</taxon>
        <taxon>Cucujiformia</taxon>
        <taxon>Curculionidae</taxon>
        <taxon>Dryophthorinae</taxon>
        <taxon>Rhynchophorus</taxon>
    </lineage>
</organism>
<dbReference type="InterPro" id="IPR036873">
    <property type="entry name" value="Rhodanese-like_dom_sf"/>
</dbReference>
<dbReference type="GO" id="GO:0000086">
    <property type="term" value="P:G2/M transition of mitotic cell cycle"/>
    <property type="evidence" value="ECO:0007669"/>
    <property type="project" value="TreeGrafter"/>
</dbReference>